<sequence>MFRIPGIASELQEYIHLVLHARQAYLLKEDCCASYTSLSCILSENKRIKTKYQQRTMTEILLEQLTTLDLTSFPLTPPYLSSEWENKTKIEE</sequence>
<evidence type="ECO:0000313" key="1">
    <source>
        <dbReference type="EMBL" id="CRK94209.1"/>
    </source>
</evidence>
<proteinExistence type="predicted"/>
<protein>
    <submittedName>
        <fullName evidence="1">CLUMA_CG007724, isoform A</fullName>
    </submittedName>
</protein>
<dbReference type="Proteomes" id="UP000183832">
    <property type="component" value="Unassembled WGS sequence"/>
</dbReference>
<gene>
    <name evidence="1" type="ORF">CLUMA_CG007724</name>
</gene>
<dbReference type="EMBL" id="CVRI01000038">
    <property type="protein sequence ID" value="CRK94209.1"/>
    <property type="molecule type" value="Genomic_DNA"/>
</dbReference>
<accession>A0A1J1I711</accession>
<dbReference type="AlphaFoldDB" id="A0A1J1I711"/>
<name>A0A1J1I711_9DIPT</name>
<evidence type="ECO:0000313" key="2">
    <source>
        <dbReference type="Proteomes" id="UP000183832"/>
    </source>
</evidence>
<keyword evidence="2" id="KW-1185">Reference proteome</keyword>
<reference evidence="1 2" key="1">
    <citation type="submission" date="2015-04" db="EMBL/GenBank/DDBJ databases">
        <authorList>
            <person name="Syromyatnikov M.Y."/>
            <person name="Popov V.N."/>
        </authorList>
    </citation>
    <scope>NUCLEOTIDE SEQUENCE [LARGE SCALE GENOMIC DNA]</scope>
</reference>
<organism evidence="1 2">
    <name type="scientific">Clunio marinus</name>
    <dbReference type="NCBI Taxonomy" id="568069"/>
    <lineage>
        <taxon>Eukaryota</taxon>
        <taxon>Metazoa</taxon>
        <taxon>Ecdysozoa</taxon>
        <taxon>Arthropoda</taxon>
        <taxon>Hexapoda</taxon>
        <taxon>Insecta</taxon>
        <taxon>Pterygota</taxon>
        <taxon>Neoptera</taxon>
        <taxon>Endopterygota</taxon>
        <taxon>Diptera</taxon>
        <taxon>Nematocera</taxon>
        <taxon>Chironomoidea</taxon>
        <taxon>Chironomidae</taxon>
        <taxon>Clunio</taxon>
    </lineage>
</organism>